<comment type="caution">
    <text evidence="1">The sequence shown here is derived from an EMBL/GenBank/DDBJ whole genome shotgun (WGS) entry which is preliminary data.</text>
</comment>
<protein>
    <recommendedName>
        <fullName evidence="3">F-box domain-containing protein</fullName>
    </recommendedName>
</protein>
<evidence type="ECO:0000313" key="1">
    <source>
        <dbReference type="EMBL" id="KAF9467642.1"/>
    </source>
</evidence>
<dbReference type="EMBL" id="MU150236">
    <property type="protein sequence ID" value="KAF9467642.1"/>
    <property type="molecule type" value="Genomic_DNA"/>
</dbReference>
<accession>A0A9P5YCP4</accession>
<sequence>MKAKSSTTKCLPSSHLPLPVEILDYVFQYFARDESLPFLRVNRAFYDISVRVLYRHIDGLHLHQSVACLLTLEKGPKPAQFVRSLEIGWEEATPTLNLYQLLHRVLQKLSGLNSLYIELPRLHSPTWILSNCTFSLHSFATSLPCNQELAGFLDLQPSIVELSLRGIHDSHSLPFLQTISSPPEDHCEEPIFPLLPTSLPKLTQFRSIHGRPSTITTVISGRPIKMVSIPLFPSLATETLSALSTSSSSIRRLSIMSFDPAAPEFLLSEVVKRFPNVLILFKGYIKLIILCRSSGDFCQSSFLDY</sequence>
<keyword evidence="2" id="KW-1185">Reference proteome</keyword>
<dbReference type="AlphaFoldDB" id="A0A9P5YCP4"/>
<name>A0A9P5YCP4_9AGAR</name>
<evidence type="ECO:0008006" key="3">
    <source>
        <dbReference type="Google" id="ProtNLM"/>
    </source>
</evidence>
<dbReference type="OrthoDB" id="3178870at2759"/>
<organism evidence="1 2">
    <name type="scientific">Collybia nuda</name>
    <dbReference type="NCBI Taxonomy" id="64659"/>
    <lineage>
        <taxon>Eukaryota</taxon>
        <taxon>Fungi</taxon>
        <taxon>Dikarya</taxon>
        <taxon>Basidiomycota</taxon>
        <taxon>Agaricomycotina</taxon>
        <taxon>Agaricomycetes</taxon>
        <taxon>Agaricomycetidae</taxon>
        <taxon>Agaricales</taxon>
        <taxon>Tricholomatineae</taxon>
        <taxon>Clitocybaceae</taxon>
        <taxon>Collybia</taxon>
    </lineage>
</organism>
<proteinExistence type="predicted"/>
<reference evidence="1" key="1">
    <citation type="submission" date="2020-11" db="EMBL/GenBank/DDBJ databases">
        <authorList>
            <consortium name="DOE Joint Genome Institute"/>
            <person name="Ahrendt S."/>
            <person name="Riley R."/>
            <person name="Andreopoulos W."/>
            <person name="Labutti K."/>
            <person name="Pangilinan J."/>
            <person name="Ruiz-Duenas F.J."/>
            <person name="Barrasa J.M."/>
            <person name="Sanchez-Garcia M."/>
            <person name="Camarero S."/>
            <person name="Miyauchi S."/>
            <person name="Serrano A."/>
            <person name="Linde D."/>
            <person name="Babiker R."/>
            <person name="Drula E."/>
            <person name="Ayuso-Fernandez I."/>
            <person name="Pacheco R."/>
            <person name="Padilla G."/>
            <person name="Ferreira P."/>
            <person name="Barriuso J."/>
            <person name="Kellner H."/>
            <person name="Castanera R."/>
            <person name="Alfaro M."/>
            <person name="Ramirez L."/>
            <person name="Pisabarro A.G."/>
            <person name="Kuo A."/>
            <person name="Tritt A."/>
            <person name="Lipzen A."/>
            <person name="He G."/>
            <person name="Yan M."/>
            <person name="Ng V."/>
            <person name="Cullen D."/>
            <person name="Martin F."/>
            <person name="Rosso M.-N."/>
            <person name="Henrissat B."/>
            <person name="Hibbett D."/>
            <person name="Martinez A.T."/>
            <person name="Grigoriev I.V."/>
        </authorList>
    </citation>
    <scope>NUCLEOTIDE SEQUENCE</scope>
    <source>
        <strain evidence="1">CBS 247.69</strain>
    </source>
</reference>
<gene>
    <name evidence="1" type="ORF">BDZ94DRAFT_1248615</name>
</gene>
<evidence type="ECO:0000313" key="2">
    <source>
        <dbReference type="Proteomes" id="UP000807353"/>
    </source>
</evidence>
<dbReference type="Proteomes" id="UP000807353">
    <property type="component" value="Unassembled WGS sequence"/>
</dbReference>